<evidence type="ECO:0000313" key="3">
    <source>
        <dbReference type="Proteomes" id="UP000183988"/>
    </source>
</evidence>
<protein>
    <recommendedName>
        <fullName evidence="4">Prepilin-type N-terminal cleavage/methylation domain-containing protein</fullName>
    </recommendedName>
</protein>
<dbReference type="RefSeq" id="WP_072888390.1">
    <property type="nucleotide sequence ID" value="NZ_FQVW01000005.1"/>
</dbReference>
<keyword evidence="3" id="KW-1185">Reference proteome</keyword>
<proteinExistence type="predicted"/>
<dbReference type="STRING" id="930117.SAMN05216225_100535"/>
<name>A0A1M5EIJ1_9BACI</name>
<keyword evidence="1" id="KW-0812">Transmembrane</keyword>
<dbReference type="EMBL" id="FQVW01000005">
    <property type="protein sequence ID" value="SHF78944.1"/>
    <property type="molecule type" value="Genomic_DNA"/>
</dbReference>
<gene>
    <name evidence="2" type="ORF">SAMN05216225_100535</name>
</gene>
<evidence type="ECO:0000256" key="1">
    <source>
        <dbReference type="SAM" id="Phobius"/>
    </source>
</evidence>
<accession>A0A1M5EIJ1</accession>
<dbReference type="OrthoDB" id="2968414at2"/>
<reference evidence="2 3" key="1">
    <citation type="submission" date="2016-11" db="EMBL/GenBank/DDBJ databases">
        <authorList>
            <person name="Jaros S."/>
            <person name="Januszkiewicz K."/>
            <person name="Wedrychowicz H."/>
        </authorList>
    </citation>
    <scope>NUCLEOTIDE SEQUENCE [LARGE SCALE GENOMIC DNA]</scope>
    <source>
        <strain evidence="2 3">IBRC-M 10683</strain>
    </source>
</reference>
<dbReference type="Proteomes" id="UP000183988">
    <property type="component" value="Unassembled WGS sequence"/>
</dbReference>
<feature type="transmembrane region" description="Helical" evidence="1">
    <location>
        <begin position="21"/>
        <end position="40"/>
    </location>
</feature>
<organism evidence="2 3">
    <name type="scientific">Ornithinibacillus halophilus</name>
    <dbReference type="NCBI Taxonomy" id="930117"/>
    <lineage>
        <taxon>Bacteria</taxon>
        <taxon>Bacillati</taxon>
        <taxon>Bacillota</taxon>
        <taxon>Bacilli</taxon>
        <taxon>Bacillales</taxon>
        <taxon>Bacillaceae</taxon>
        <taxon>Ornithinibacillus</taxon>
    </lineage>
</organism>
<sequence length="305" mass="34178">MIFRQFRQENGMTLVESLATISLFAIVIVLSSTTIFQIMGNEETVSRQVSSTQVANIVLSDLKSQYNDKDSSICIDDAFPSFSIEENSIGELSDDKKCITINDHNSSQALSIKVKSDTGTEVSSTWEKKRLKITKNINMLQNETDSDKEDFNDYIEGDDQNLCIIFTEDTKFIDYVNTKNGNSKNGCNVITFEKNAAFMNGLRLHNHINEFIVEDLYIFGDLTIQNHTHIYADNLFIIGNIHLGKGSITITENMYVDGNINFHPNSNISITKNLFTTGTYSAPQLSGISVCRVETLDDLSDCPVE</sequence>
<keyword evidence="1" id="KW-0472">Membrane</keyword>
<evidence type="ECO:0000313" key="2">
    <source>
        <dbReference type="EMBL" id="SHF78944.1"/>
    </source>
</evidence>
<dbReference type="AlphaFoldDB" id="A0A1M5EIJ1"/>
<evidence type="ECO:0008006" key="4">
    <source>
        <dbReference type="Google" id="ProtNLM"/>
    </source>
</evidence>
<keyword evidence="1" id="KW-1133">Transmembrane helix</keyword>